<dbReference type="GO" id="GO:0019367">
    <property type="term" value="P:fatty acid elongation, saturated fatty acid"/>
    <property type="evidence" value="ECO:0007669"/>
    <property type="project" value="TreeGrafter"/>
</dbReference>
<dbReference type="PROSITE" id="PS01188">
    <property type="entry name" value="ELO"/>
    <property type="match status" value="1"/>
</dbReference>
<dbReference type="GO" id="GO:0042761">
    <property type="term" value="P:very long-chain fatty acid biosynthetic process"/>
    <property type="evidence" value="ECO:0007669"/>
    <property type="project" value="TreeGrafter"/>
</dbReference>
<dbReference type="STRING" id="1202772.A0A1V9Z8W2"/>
<feature type="transmembrane region" description="Helical" evidence="10">
    <location>
        <begin position="207"/>
        <end position="227"/>
    </location>
</feature>
<keyword evidence="4 10" id="KW-0812">Transmembrane</keyword>
<evidence type="ECO:0000256" key="2">
    <source>
        <dbReference type="ARBA" id="ARBA00022516"/>
    </source>
</evidence>
<evidence type="ECO:0000313" key="11">
    <source>
        <dbReference type="EMBL" id="OQR94372.1"/>
    </source>
</evidence>
<dbReference type="OrthoDB" id="434092at2759"/>
<dbReference type="GO" id="GO:0030148">
    <property type="term" value="P:sphingolipid biosynthetic process"/>
    <property type="evidence" value="ECO:0007669"/>
    <property type="project" value="TreeGrafter"/>
</dbReference>
<comment type="catalytic activity">
    <reaction evidence="10">
        <text>an acyl-CoA + malonyl-CoA + H(+) = a 3-oxoacyl-CoA + CO2 + CoA</text>
        <dbReference type="Rhea" id="RHEA:50252"/>
        <dbReference type="ChEBI" id="CHEBI:15378"/>
        <dbReference type="ChEBI" id="CHEBI:16526"/>
        <dbReference type="ChEBI" id="CHEBI:57287"/>
        <dbReference type="ChEBI" id="CHEBI:57384"/>
        <dbReference type="ChEBI" id="CHEBI:58342"/>
        <dbReference type="ChEBI" id="CHEBI:90726"/>
    </reaction>
    <physiologicalReaction direction="left-to-right" evidence="10">
        <dbReference type="Rhea" id="RHEA:50253"/>
    </physiologicalReaction>
</comment>
<keyword evidence="8 10" id="KW-0472">Membrane</keyword>
<protein>
    <recommendedName>
        <fullName evidence="10">Elongation of fatty acids protein</fullName>
        <ecNumber evidence="10">2.3.1.-</ecNumber>
    </recommendedName>
</protein>
<comment type="similarity">
    <text evidence="10">Belongs to the ELO family.</text>
</comment>
<dbReference type="InterPro" id="IPR030457">
    <property type="entry name" value="ELO_CS"/>
</dbReference>
<comment type="caution">
    <text evidence="11">The sequence shown here is derived from an EMBL/GenBank/DDBJ whole genome shotgun (WGS) entry which is preliminary data.</text>
</comment>
<evidence type="ECO:0000256" key="6">
    <source>
        <dbReference type="ARBA" id="ARBA00022989"/>
    </source>
</evidence>
<dbReference type="PANTHER" id="PTHR11157:SF140">
    <property type="entry name" value="ELONGATION OF FATTY ACIDS PROTEIN"/>
    <property type="match status" value="1"/>
</dbReference>
<proteinExistence type="inferred from homology"/>
<dbReference type="PANTHER" id="PTHR11157">
    <property type="entry name" value="FATTY ACID ACYL TRANSFERASE-RELATED"/>
    <property type="match status" value="1"/>
</dbReference>
<dbReference type="Proteomes" id="UP000243579">
    <property type="component" value="Unassembled WGS sequence"/>
</dbReference>
<accession>A0A1V9Z8W2</accession>
<evidence type="ECO:0000256" key="5">
    <source>
        <dbReference type="ARBA" id="ARBA00022832"/>
    </source>
</evidence>
<feature type="transmembrane region" description="Helical" evidence="10">
    <location>
        <begin position="42"/>
        <end position="65"/>
    </location>
</feature>
<evidence type="ECO:0000256" key="9">
    <source>
        <dbReference type="ARBA" id="ARBA00023160"/>
    </source>
</evidence>
<evidence type="ECO:0000256" key="1">
    <source>
        <dbReference type="ARBA" id="ARBA00004141"/>
    </source>
</evidence>
<keyword evidence="5 10" id="KW-0276">Fatty acid metabolism</keyword>
<feature type="transmembrane region" description="Helical" evidence="10">
    <location>
        <begin position="175"/>
        <end position="195"/>
    </location>
</feature>
<evidence type="ECO:0000256" key="7">
    <source>
        <dbReference type="ARBA" id="ARBA00023098"/>
    </source>
</evidence>
<dbReference type="GO" id="GO:0005789">
    <property type="term" value="C:endoplasmic reticulum membrane"/>
    <property type="evidence" value="ECO:0007669"/>
    <property type="project" value="TreeGrafter"/>
</dbReference>
<name>A0A1V9Z8W2_ACHHY</name>
<organism evidence="11 12">
    <name type="scientific">Achlya hypogyna</name>
    <name type="common">Oomycete</name>
    <name type="synonym">Protoachlya hypogyna</name>
    <dbReference type="NCBI Taxonomy" id="1202772"/>
    <lineage>
        <taxon>Eukaryota</taxon>
        <taxon>Sar</taxon>
        <taxon>Stramenopiles</taxon>
        <taxon>Oomycota</taxon>
        <taxon>Saprolegniomycetes</taxon>
        <taxon>Saprolegniales</taxon>
        <taxon>Achlyaceae</taxon>
        <taxon>Achlya</taxon>
    </lineage>
</organism>
<keyword evidence="9 10" id="KW-0275">Fatty acid biosynthesis</keyword>
<dbReference type="EMBL" id="JNBR01000366">
    <property type="protein sequence ID" value="OQR94372.1"/>
    <property type="molecule type" value="Genomic_DNA"/>
</dbReference>
<evidence type="ECO:0000313" key="12">
    <source>
        <dbReference type="Proteomes" id="UP000243579"/>
    </source>
</evidence>
<dbReference type="AlphaFoldDB" id="A0A1V9Z8W2"/>
<evidence type="ECO:0000256" key="4">
    <source>
        <dbReference type="ARBA" id="ARBA00022692"/>
    </source>
</evidence>
<keyword evidence="7 10" id="KW-0443">Lipid metabolism</keyword>
<dbReference type="GO" id="GO:0034625">
    <property type="term" value="P:fatty acid elongation, monounsaturated fatty acid"/>
    <property type="evidence" value="ECO:0007669"/>
    <property type="project" value="TreeGrafter"/>
</dbReference>
<reference evidence="11 12" key="1">
    <citation type="journal article" date="2014" name="Genome Biol. Evol.">
        <title>The secreted proteins of Achlya hypogyna and Thraustotheca clavata identify the ancestral oomycete secretome and reveal gene acquisitions by horizontal gene transfer.</title>
        <authorList>
            <person name="Misner I."/>
            <person name="Blouin N."/>
            <person name="Leonard G."/>
            <person name="Richards T.A."/>
            <person name="Lane C.E."/>
        </authorList>
    </citation>
    <scope>NUCLEOTIDE SEQUENCE [LARGE SCALE GENOMIC DNA]</scope>
    <source>
        <strain evidence="11 12">ATCC 48635</strain>
    </source>
</reference>
<sequence length="271" mass="31514">MDTLWQQFDAWATPIGDQFLDFMDPEGLYKASSIASWPLGDFSSALAIALVYVVAIVVGSALMLLGLPAVNTRMLQFVYNPMQIMLCSYMCIEAGIQAYRHNYSFYPCNPYNATNPAMGRLLWLFYMSKILDFVDTFIIIVGKKWNQLSFLHVYHHLSVFLVYWFLFRICYDGEIYLTILLNGGIHTIMYTYYFVSSHTKTIWWKQYLTTLQLVQFATMNVQGYLVIANACPKIPYRVQITYMLYVQSLFCLFVFFFAKTYCAAPRKLKQV</sequence>
<feature type="transmembrane region" description="Helical" evidence="10">
    <location>
        <begin position="153"/>
        <end position="169"/>
    </location>
</feature>
<dbReference type="GO" id="GO:0034626">
    <property type="term" value="P:fatty acid elongation, polyunsaturated fatty acid"/>
    <property type="evidence" value="ECO:0007669"/>
    <property type="project" value="TreeGrafter"/>
</dbReference>
<keyword evidence="2 10" id="KW-0444">Lipid biosynthesis</keyword>
<dbReference type="Pfam" id="PF01151">
    <property type="entry name" value="ELO"/>
    <property type="match status" value="1"/>
</dbReference>
<gene>
    <name evidence="11" type="ORF">ACHHYP_01460</name>
</gene>
<keyword evidence="12" id="KW-1185">Reference proteome</keyword>
<dbReference type="GO" id="GO:0009922">
    <property type="term" value="F:fatty acid elongase activity"/>
    <property type="evidence" value="ECO:0007669"/>
    <property type="project" value="InterPro"/>
</dbReference>
<evidence type="ECO:0000256" key="10">
    <source>
        <dbReference type="RuleBase" id="RU361115"/>
    </source>
</evidence>
<keyword evidence="3 10" id="KW-0808">Transferase</keyword>
<keyword evidence="6 10" id="KW-1133">Transmembrane helix</keyword>
<dbReference type="EC" id="2.3.1.-" evidence="10"/>
<feature type="transmembrane region" description="Helical" evidence="10">
    <location>
        <begin position="120"/>
        <end position="141"/>
    </location>
</feature>
<evidence type="ECO:0000256" key="3">
    <source>
        <dbReference type="ARBA" id="ARBA00022679"/>
    </source>
</evidence>
<dbReference type="InterPro" id="IPR002076">
    <property type="entry name" value="ELO_fam"/>
</dbReference>
<feature type="transmembrane region" description="Helical" evidence="10">
    <location>
        <begin position="77"/>
        <end position="100"/>
    </location>
</feature>
<comment type="subcellular location">
    <subcellularLocation>
        <location evidence="1">Membrane</location>
        <topology evidence="1">Multi-pass membrane protein</topology>
    </subcellularLocation>
</comment>
<evidence type="ECO:0000256" key="8">
    <source>
        <dbReference type="ARBA" id="ARBA00023136"/>
    </source>
</evidence>
<feature type="transmembrane region" description="Helical" evidence="10">
    <location>
        <begin position="239"/>
        <end position="258"/>
    </location>
</feature>